<proteinExistence type="predicted"/>
<dbReference type="GO" id="GO:0016787">
    <property type="term" value="F:hydrolase activity"/>
    <property type="evidence" value="ECO:0007669"/>
    <property type="project" value="UniProtKB-KW"/>
</dbReference>
<dbReference type="InterPro" id="IPR029058">
    <property type="entry name" value="AB_hydrolase_fold"/>
</dbReference>
<evidence type="ECO:0000313" key="3">
    <source>
        <dbReference type="Proteomes" id="UP001501581"/>
    </source>
</evidence>
<dbReference type="PANTHER" id="PTHR46438:SF11">
    <property type="entry name" value="LIPASE-RELATED"/>
    <property type="match status" value="1"/>
</dbReference>
<keyword evidence="3" id="KW-1185">Reference proteome</keyword>
<dbReference type="RefSeq" id="WP_343990199.1">
    <property type="nucleotide sequence ID" value="NZ_BAAALG010000001.1"/>
</dbReference>
<protein>
    <submittedName>
        <fullName evidence="2">Alpha/beta fold hydrolase</fullName>
    </submittedName>
</protein>
<dbReference type="Pfam" id="PF00561">
    <property type="entry name" value="Abhydrolase_1"/>
    <property type="match status" value="1"/>
</dbReference>
<dbReference type="EMBL" id="BAAALG010000001">
    <property type="protein sequence ID" value="GAA1090479.1"/>
    <property type="molecule type" value="Genomic_DNA"/>
</dbReference>
<gene>
    <name evidence="2" type="ORF">GCM10009668_01330</name>
</gene>
<organism evidence="2 3">
    <name type="scientific">Nocardioides dubius</name>
    <dbReference type="NCBI Taxonomy" id="317019"/>
    <lineage>
        <taxon>Bacteria</taxon>
        <taxon>Bacillati</taxon>
        <taxon>Actinomycetota</taxon>
        <taxon>Actinomycetes</taxon>
        <taxon>Propionibacteriales</taxon>
        <taxon>Nocardioidaceae</taxon>
        <taxon>Nocardioides</taxon>
    </lineage>
</organism>
<dbReference type="SUPFAM" id="SSF53474">
    <property type="entry name" value="alpha/beta-Hydrolases"/>
    <property type="match status" value="1"/>
</dbReference>
<name>A0ABN1TJU7_9ACTN</name>
<evidence type="ECO:0000259" key="1">
    <source>
        <dbReference type="Pfam" id="PF00561"/>
    </source>
</evidence>
<feature type="domain" description="AB hydrolase-1" evidence="1">
    <location>
        <begin position="34"/>
        <end position="270"/>
    </location>
</feature>
<sequence>MSAADYSYEATARSIDLDGLTIHYNEAGEGPVCILLHGAGPGVSGWANFEDNLPVFAQHFRTLIVDQPGFGASDGCEFEGDYFSHSARTLAKLLDALGIEKAHLVGNSLGGGVAARFALDFPQLADRLALMGPGGMTTRMFTPEPTLGHTRLYDFNATPGVERLETFMKGMVYDHSFVTEAMVADRFERSQRPEAAVNFERMRVSFLEGEGLTKGQLWREAAALTHETLLIWGREDLVNPYDGGLFAFSQMPNASFHVMSRCGHWAQVERAAEFNRVVIGHLLDN</sequence>
<dbReference type="Proteomes" id="UP001501581">
    <property type="component" value="Unassembled WGS sequence"/>
</dbReference>
<dbReference type="PRINTS" id="PR00111">
    <property type="entry name" value="ABHYDROLASE"/>
</dbReference>
<dbReference type="PANTHER" id="PTHR46438">
    <property type="entry name" value="ALPHA/BETA-HYDROLASES SUPERFAMILY PROTEIN"/>
    <property type="match status" value="1"/>
</dbReference>
<keyword evidence="2" id="KW-0378">Hydrolase</keyword>
<comment type="caution">
    <text evidence="2">The sequence shown here is derived from an EMBL/GenBank/DDBJ whole genome shotgun (WGS) entry which is preliminary data.</text>
</comment>
<evidence type="ECO:0000313" key="2">
    <source>
        <dbReference type="EMBL" id="GAA1090479.1"/>
    </source>
</evidence>
<dbReference type="Gene3D" id="3.40.50.1820">
    <property type="entry name" value="alpha/beta hydrolase"/>
    <property type="match status" value="1"/>
</dbReference>
<accession>A0ABN1TJU7</accession>
<reference evidence="2 3" key="1">
    <citation type="journal article" date="2019" name="Int. J. Syst. Evol. Microbiol.">
        <title>The Global Catalogue of Microorganisms (GCM) 10K type strain sequencing project: providing services to taxonomists for standard genome sequencing and annotation.</title>
        <authorList>
            <consortium name="The Broad Institute Genomics Platform"/>
            <consortium name="The Broad Institute Genome Sequencing Center for Infectious Disease"/>
            <person name="Wu L."/>
            <person name="Ma J."/>
        </authorList>
    </citation>
    <scope>NUCLEOTIDE SEQUENCE [LARGE SCALE GENOMIC DNA]</scope>
    <source>
        <strain evidence="2 3">JCM 13008</strain>
    </source>
</reference>
<dbReference type="InterPro" id="IPR000073">
    <property type="entry name" value="AB_hydrolase_1"/>
</dbReference>